<name>A0A7N2LED3_QUELO</name>
<dbReference type="Gene3D" id="2.130.10.10">
    <property type="entry name" value="YVTN repeat-like/Quinoprotein amine dehydrogenase"/>
    <property type="match status" value="1"/>
</dbReference>
<dbReference type="SUPFAM" id="SSF50978">
    <property type="entry name" value="WD40 repeat-like"/>
    <property type="match status" value="1"/>
</dbReference>
<organism evidence="4 5">
    <name type="scientific">Quercus lobata</name>
    <name type="common">Valley oak</name>
    <dbReference type="NCBI Taxonomy" id="97700"/>
    <lineage>
        <taxon>Eukaryota</taxon>
        <taxon>Viridiplantae</taxon>
        <taxon>Streptophyta</taxon>
        <taxon>Embryophyta</taxon>
        <taxon>Tracheophyta</taxon>
        <taxon>Spermatophyta</taxon>
        <taxon>Magnoliopsida</taxon>
        <taxon>eudicotyledons</taxon>
        <taxon>Gunneridae</taxon>
        <taxon>Pentapetalae</taxon>
        <taxon>rosids</taxon>
        <taxon>fabids</taxon>
        <taxon>Fagales</taxon>
        <taxon>Fagaceae</taxon>
        <taxon>Quercus</taxon>
    </lineage>
</organism>
<evidence type="ECO:0000313" key="4">
    <source>
        <dbReference type="EnsemblPlants" id="QL04p010120:mrna"/>
    </source>
</evidence>
<dbReference type="AlphaFoldDB" id="A0A7N2LED3"/>
<dbReference type="InterPro" id="IPR015943">
    <property type="entry name" value="WD40/YVTN_repeat-like_dom_sf"/>
</dbReference>
<protein>
    <submittedName>
        <fullName evidence="4">Uncharacterized protein</fullName>
    </submittedName>
</protein>
<evidence type="ECO:0000256" key="2">
    <source>
        <dbReference type="ARBA" id="ARBA00022737"/>
    </source>
</evidence>
<dbReference type="Gramene" id="QL04p010120:mrna">
    <property type="protein sequence ID" value="QL04p010120:mrna"/>
    <property type="gene ID" value="QL04p010120"/>
</dbReference>
<keyword evidence="2" id="KW-0677">Repeat</keyword>
<reference evidence="4 5" key="1">
    <citation type="journal article" date="2016" name="G3 (Bethesda)">
        <title>First Draft Assembly and Annotation of the Genome of a California Endemic Oak Quercus lobata Nee (Fagaceae).</title>
        <authorList>
            <person name="Sork V.L."/>
            <person name="Fitz-Gibbon S.T."/>
            <person name="Puiu D."/>
            <person name="Crepeau M."/>
            <person name="Gugger P.F."/>
            <person name="Sherman R."/>
            <person name="Stevens K."/>
            <person name="Langley C.H."/>
            <person name="Pellegrini M."/>
            <person name="Salzberg S.L."/>
        </authorList>
    </citation>
    <scope>NUCLEOTIDE SEQUENCE [LARGE SCALE GENOMIC DNA]</scope>
    <source>
        <strain evidence="4 5">cv. SW786</strain>
    </source>
</reference>
<keyword evidence="1" id="KW-0853">WD repeat</keyword>
<feature type="compositionally biased region" description="Basic residues" evidence="3">
    <location>
        <begin position="48"/>
        <end position="61"/>
    </location>
</feature>
<evidence type="ECO:0000313" key="5">
    <source>
        <dbReference type="Proteomes" id="UP000594261"/>
    </source>
</evidence>
<sequence>MVCIRKVTIDELLAMQTYKLFCLQENYQMKYYANGEDAYDMRKKLKGKQFPRHGHGHHHHEHGGGCCSGEKVEAKRTGKKEAKSCSAAIFPKALSSSQETTPPEQLSSCLGSGSLSEAQVAMLEAFSPAQPGEEQNHEGYGLQSGQYLHNWGGVVTDEAFSPAQPGEEQNHEGYGLQSGQYLHNWGGVVTGLILTGKGDKVMYLWSLESYKCVEEYFVPDIVPLVDFDFDESKIVGLVGTRICIWRRNGKRSIFPSNEGTFVKVVGEVALQNGGLKERGGQCYCATLSYDDPEAVVGCEDGTARLFDVYSRKCSQIIRMRAGPVTCLCLCDDQLILSGSSLGSITVSGSLSDRQLATLRSRITIGVFAGSTSGHTSCWDLRKKLPTGSAFLVPVFRECATGLASNAGMSIVHVKQLMVLLDQTVGAECRATCSTILSFEAVLSPVVIKACSSAVEWFAARETKVDRTLVWNGIMAGTASHVSSFLTLCLSLLNSLSLTS</sequence>
<dbReference type="Proteomes" id="UP000594261">
    <property type="component" value="Chromosome 4"/>
</dbReference>
<dbReference type="PANTHER" id="PTHR44436:SF1">
    <property type="entry name" value="F-BOX_WD REPEAT-CONTAINING PROTEIN 2"/>
    <property type="match status" value="1"/>
</dbReference>
<keyword evidence="5" id="KW-1185">Reference proteome</keyword>
<dbReference type="EMBL" id="LRBV02000004">
    <property type="status" value="NOT_ANNOTATED_CDS"/>
    <property type="molecule type" value="Genomic_DNA"/>
</dbReference>
<dbReference type="PANTHER" id="PTHR44436">
    <property type="entry name" value="F-BOX/WD REPEAT-CONTAINING PROTEIN 2"/>
    <property type="match status" value="1"/>
</dbReference>
<dbReference type="InterPro" id="IPR042627">
    <property type="entry name" value="FBXW2"/>
</dbReference>
<accession>A0A7N2LED3</accession>
<dbReference type="EnsemblPlants" id="QL04p010120:mrna">
    <property type="protein sequence ID" value="QL04p010120:mrna"/>
    <property type="gene ID" value="QL04p010120"/>
</dbReference>
<dbReference type="InterPro" id="IPR036322">
    <property type="entry name" value="WD40_repeat_dom_sf"/>
</dbReference>
<feature type="region of interest" description="Disordered" evidence="3">
    <location>
        <begin position="48"/>
        <end position="68"/>
    </location>
</feature>
<evidence type="ECO:0000256" key="3">
    <source>
        <dbReference type="SAM" id="MobiDB-lite"/>
    </source>
</evidence>
<dbReference type="InParanoid" id="A0A7N2LED3"/>
<evidence type="ECO:0000256" key="1">
    <source>
        <dbReference type="ARBA" id="ARBA00022574"/>
    </source>
</evidence>
<reference evidence="4" key="2">
    <citation type="submission" date="2021-01" db="UniProtKB">
        <authorList>
            <consortium name="EnsemblPlants"/>
        </authorList>
    </citation>
    <scope>IDENTIFICATION</scope>
</reference>
<proteinExistence type="predicted"/>